<dbReference type="GeneID" id="110249180"/>
<keyword evidence="4 9" id="KW-0732">Signal</keyword>
<feature type="transmembrane region" description="Helical" evidence="8">
    <location>
        <begin position="125"/>
        <end position="146"/>
    </location>
</feature>
<evidence type="ECO:0000256" key="6">
    <source>
        <dbReference type="ARBA" id="ARBA00023136"/>
    </source>
</evidence>
<evidence type="ECO:0000256" key="7">
    <source>
        <dbReference type="ARBA" id="ARBA00023180"/>
    </source>
</evidence>
<keyword evidence="12" id="KW-1185">Reference proteome</keyword>
<accession>A0A913XYW0</accession>
<feature type="signal peptide" evidence="9">
    <location>
        <begin position="1"/>
        <end position="21"/>
    </location>
</feature>
<comment type="subcellular location">
    <subcellularLocation>
        <location evidence="1">Membrane</location>
        <topology evidence="1">Multi-pass membrane protein</topology>
    </subcellularLocation>
</comment>
<comment type="similarity">
    <text evidence="2">Belongs to the TM2 family.</text>
</comment>
<dbReference type="RefSeq" id="XP_020911419.1">
    <property type="nucleotide sequence ID" value="XM_021055760.2"/>
</dbReference>
<keyword evidence="7" id="KW-0325">Glycoprotein</keyword>
<dbReference type="GO" id="GO:0016020">
    <property type="term" value="C:membrane"/>
    <property type="evidence" value="ECO:0007669"/>
    <property type="project" value="UniProtKB-SubCell"/>
</dbReference>
<dbReference type="Proteomes" id="UP000887567">
    <property type="component" value="Unplaced"/>
</dbReference>
<evidence type="ECO:0000256" key="2">
    <source>
        <dbReference type="ARBA" id="ARBA00008284"/>
    </source>
</evidence>
<protein>
    <recommendedName>
        <fullName evidence="10">TM2 domain-containing protein</fullName>
    </recommendedName>
</protein>
<feature type="domain" description="TM2" evidence="10">
    <location>
        <begin position="95"/>
        <end position="142"/>
    </location>
</feature>
<dbReference type="OMA" id="ETFRKPH"/>
<evidence type="ECO:0000256" key="8">
    <source>
        <dbReference type="SAM" id="Phobius"/>
    </source>
</evidence>
<dbReference type="InterPro" id="IPR007829">
    <property type="entry name" value="TM2"/>
</dbReference>
<reference evidence="11" key="1">
    <citation type="submission" date="2022-11" db="UniProtKB">
        <authorList>
            <consortium name="EnsemblMetazoa"/>
        </authorList>
    </citation>
    <scope>IDENTIFICATION</scope>
</reference>
<sequence length="182" mass="20489">MVIWHLFSIAIFLSCITYRNAVSGSEEDPSCEDLLDGQYKCDEPEIDPKTQSAKGCSKNHSVEVECMLLSGLTCNYNGESVMKFKKRISCRYTNGHSYQTALLLSIFLGMFGIDRFYLGYPAIGLLKFCTLGFFFLFQLIDILLIASQVVGPSDGANYVIDYYGARLIKVSYNNDTYLKPQN</sequence>
<dbReference type="EnsemblMetazoa" id="XM_021055760.2">
    <property type="protein sequence ID" value="XP_020911419.1"/>
    <property type="gene ID" value="LOC110249180"/>
</dbReference>
<evidence type="ECO:0000256" key="3">
    <source>
        <dbReference type="ARBA" id="ARBA00022692"/>
    </source>
</evidence>
<evidence type="ECO:0000256" key="5">
    <source>
        <dbReference type="ARBA" id="ARBA00022989"/>
    </source>
</evidence>
<evidence type="ECO:0000256" key="4">
    <source>
        <dbReference type="ARBA" id="ARBA00022729"/>
    </source>
</evidence>
<proteinExistence type="inferred from homology"/>
<keyword evidence="5 8" id="KW-1133">Transmembrane helix</keyword>
<evidence type="ECO:0000313" key="12">
    <source>
        <dbReference type="Proteomes" id="UP000887567"/>
    </source>
</evidence>
<dbReference type="AlphaFoldDB" id="A0A913XYW0"/>
<dbReference type="InterPro" id="IPR050932">
    <property type="entry name" value="TM2D1-3-like"/>
</dbReference>
<keyword evidence="3 8" id="KW-0812">Transmembrane</keyword>
<organism evidence="11 12">
    <name type="scientific">Exaiptasia diaphana</name>
    <name type="common">Tropical sea anemone</name>
    <name type="synonym">Aiptasia pulchella</name>
    <dbReference type="NCBI Taxonomy" id="2652724"/>
    <lineage>
        <taxon>Eukaryota</taxon>
        <taxon>Metazoa</taxon>
        <taxon>Cnidaria</taxon>
        <taxon>Anthozoa</taxon>
        <taxon>Hexacorallia</taxon>
        <taxon>Actiniaria</taxon>
        <taxon>Aiptasiidae</taxon>
        <taxon>Exaiptasia</taxon>
    </lineage>
</organism>
<keyword evidence="6 8" id="KW-0472">Membrane</keyword>
<feature type="chain" id="PRO_5036779109" description="TM2 domain-containing protein" evidence="9">
    <location>
        <begin position="22"/>
        <end position="182"/>
    </location>
</feature>
<name>A0A913XYW0_EXADI</name>
<evidence type="ECO:0000259" key="10">
    <source>
        <dbReference type="Pfam" id="PF05154"/>
    </source>
</evidence>
<dbReference type="PANTHER" id="PTHR21016">
    <property type="entry name" value="BETA-AMYLOID BINDING PROTEIN-RELATED"/>
    <property type="match status" value="1"/>
</dbReference>
<dbReference type="OrthoDB" id="5804096at2759"/>
<evidence type="ECO:0000256" key="9">
    <source>
        <dbReference type="SAM" id="SignalP"/>
    </source>
</evidence>
<dbReference type="PANTHER" id="PTHR21016:SF1">
    <property type="entry name" value="TM2 DOMAIN-CONTAINING PROTEIN 1"/>
    <property type="match status" value="1"/>
</dbReference>
<feature type="transmembrane region" description="Helical" evidence="8">
    <location>
        <begin position="96"/>
        <end position="113"/>
    </location>
</feature>
<evidence type="ECO:0000256" key="1">
    <source>
        <dbReference type="ARBA" id="ARBA00004141"/>
    </source>
</evidence>
<dbReference type="KEGG" id="epa:110249180"/>
<evidence type="ECO:0000313" key="11">
    <source>
        <dbReference type="EnsemblMetazoa" id="XP_020911419.1"/>
    </source>
</evidence>
<dbReference type="Pfam" id="PF05154">
    <property type="entry name" value="TM2"/>
    <property type="match status" value="1"/>
</dbReference>